<evidence type="ECO:0000256" key="6">
    <source>
        <dbReference type="SAM" id="Phobius"/>
    </source>
</evidence>
<gene>
    <name evidence="7" type="ORF">BKP35_05040</name>
</gene>
<sequence length="359" mass="41043">MLQYLVHNVHWPLLFMIIGTAVYQFSVYYVKLKKGNQIENFAKTYKKAFAYNPKWRSEALKILATVLLIYILFSILSALSVGSFYVFILTYVVYFMTALGIYMFFSSIGLLLAAFPLYKEGDSAVEVNLKVNIIFMAFGVSFIFLFFLIREQLLAFVSLVLLLGGIFGYFNIKRLVSKKERLKENGDQQEDDLIESDDNNPLSEKKEEQRGNPIEEVDHKPLFEKTVHPLLDRIGGAISHVLALLPLPVGNIIVTLIYWLIVRKRSDFLDHHGRQSLNFQISFTLYPLILVLIWYVVDKINSFLFAGAGADIFGILMGLVGFSFLIVFLVFFALTVIIATISALLGKRFKYPLSIKFFK</sequence>
<reference evidence="7 8" key="1">
    <citation type="submission" date="2016-10" db="EMBL/GenBank/DDBJ databases">
        <title>Draft genome sequences of four alkaliphilic bacteria belonging to the Anaerobacillus genus.</title>
        <authorList>
            <person name="Bassil N.M."/>
            <person name="Lloyd J.R."/>
        </authorList>
    </citation>
    <scope>NUCLEOTIDE SEQUENCE [LARGE SCALE GENOMIC DNA]</scope>
    <source>
        <strain evidence="7 8">DSM 15340</strain>
    </source>
</reference>
<dbReference type="RefSeq" id="WP_071312319.1">
    <property type="nucleotide sequence ID" value="NZ_MLQQ01000002.1"/>
</dbReference>
<evidence type="ECO:0000256" key="1">
    <source>
        <dbReference type="ARBA" id="ARBA00004141"/>
    </source>
</evidence>
<feature type="transmembrane region" description="Helical" evidence="6">
    <location>
        <begin position="241"/>
        <end position="261"/>
    </location>
</feature>
<dbReference type="AlphaFoldDB" id="A0A1S2LV26"/>
<keyword evidence="4 6" id="KW-0472">Membrane</keyword>
<feature type="transmembrane region" description="Helical" evidence="6">
    <location>
        <begin position="12"/>
        <end position="30"/>
    </location>
</feature>
<dbReference type="Pfam" id="PF09685">
    <property type="entry name" value="MamF_MmsF"/>
    <property type="match status" value="1"/>
</dbReference>
<feature type="compositionally biased region" description="Acidic residues" evidence="5">
    <location>
        <begin position="187"/>
        <end position="198"/>
    </location>
</feature>
<protein>
    <recommendedName>
        <fullName evidence="9">DUF4870 domain-containing protein</fullName>
    </recommendedName>
</protein>
<feature type="transmembrane region" description="Helical" evidence="6">
    <location>
        <begin position="94"/>
        <end position="115"/>
    </location>
</feature>
<evidence type="ECO:0000256" key="3">
    <source>
        <dbReference type="ARBA" id="ARBA00022989"/>
    </source>
</evidence>
<feature type="transmembrane region" description="Helical" evidence="6">
    <location>
        <begin position="62"/>
        <end position="88"/>
    </location>
</feature>
<dbReference type="InterPro" id="IPR019109">
    <property type="entry name" value="MamF_MmsF"/>
</dbReference>
<feature type="transmembrane region" description="Helical" evidence="6">
    <location>
        <begin position="153"/>
        <end position="172"/>
    </location>
</feature>
<feature type="transmembrane region" description="Helical" evidence="6">
    <location>
        <begin position="303"/>
        <end position="320"/>
    </location>
</feature>
<keyword evidence="3 6" id="KW-1133">Transmembrane helix</keyword>
<evidence type="ECO:0000256" key="4">
    <source>
        <dbReference type="ARBA" id="ARBA00023136"/>
    </source>
</evidence>
<keyword evidence="2 6" id="KW-0812">Transmembrane</keyword>
<comment type="caution">
    <text evidence="7">The sequence shown here is derived from an EMBL/GenBank/DDBJ whole genome shotgun (WGS) entry which is preliminary data.</text>
</comment>
<evidence type="ECO:0000313" key="7">
    <source>
        <dbReference type="EMBL" id="OIJ15215.1"/>
    </source>
</evidence>
<proteinExistence type="predicted"/>
<comment type="subcellular location">
    <subcellularLocation>
        <location evidence="1">Membrane</location>
        <topology evidence="1">Multi-pass membrane protein</topology>
    </subcellularLocation>
</comment>
<evidence type="ECO:0008006" key="9">
    <source>
        <dbReference type="Google" id="ProtNLM"/>
    </source>
</evidence>
<evidence type="ECO:0000256" key="5">
    <source>
        <dbReference type="SAM" id="MobiDB-lite"/>
    </source>
</evidence>
<evidence type="ECO:0000256" key="2">
    <source>
        <dbReference type="ARBA" id="ARBA00022692"/>
    </source>
</evidence>
<dbReference type="Proteomes" id="UP000180098">
    <property type="component" value="Unassembled WGS sequence"/>
</dbReference>
<feature type="transmembrane region" description="Helical" evidence="6">
    <location>
        <begin position="127"/>
        <end position="147"/>
    </location>
</feature>
<accession>A0A1S2LV26</accession>
<feature type="region of interest" description="Disordered" evidence="5">
    <location>
        <begin position="186"/>
        <end position="211"/>
    </location>
</feature>
<name>A0A1S2LV26_9BACI</name>
<feature type="transmembrane region" description="Helical" evidence="6">
    <location>
        <begin position="277"/>
        <end position="296"/>
    </location>
</feature>
<feature type="transmembrane region" description="Helical" evidence="6">
    <location>
        <begin position="326"/>
        <end position="346"/>
    </location>
</feature>
<evidence type="ECO:0000313" key="8">
    <source>
        <dbReference type="Proteomes" id="UP000180098"/>
    </source>
</evidence>
<keyword evidence="8" id="KW-1185">Reference proteome</keyword>
<dbReference type="EMBL" id="MLQQ01000002">
    <property type="protein sequence ID" value="OIJ15215.1"/>
    <property type="molecule type" value="Genomic_DNA"/>
</dbReference>
<organism evidence="7 8">
    <name type="scientific">Anaerobacillus arseniciselenatis</name>
    <dbReference type="NCBI Taxonomy" id="85682"/>
    <lineage>
        <taxon>Bacteria</taxon>
        <taxon>Bacillati</taxon>
        <taxon>Bacillota</taxon>
        <taxon>Bacilli</taxon>
        <taxon>Bacillales</taxon>
        <taxon>Bacillaceae</taxon>
        <taxon>Anaerobacillus</taxon>
    </lineage>
</organism>